<gene>
    <name evidence="2" type="ORF">KS4_36850</name>
</gene>
<keyword evidence="1" id="KW-1133">Transmembrane helix</keyword>
<dbReference type="Proteomes" id="UP000317369">
    <property type="component" value="Chromosome"/>
</dbReference>
<dbReference type="Gene3D" id="3.30.700.10">
    <property type="entry name" value="Glycoprotein, Type 4 Pilin"/>
    <property type="match status" value="1"/>
</dbReference>
<reference evidence="2 3" key="1">
    <citation type="submission" date="2019-02" db="EMBL/GenBank/DDBJ databases">
        <title>Deep-cultivation of Planctomycetes and their phenomic and genomic characterization uncovers novel biology.</title>
        <authorList>
            <person name="Wiegand S."/>
            <person name="Jogler M."/>
            <person name="Boedeker C."/>
            <person name="Pinto D."/>
            <person name="Vollmers J."/>
            <person name="Rivas-Marin E."/>
            <person name="Kohn T."/>
            <person name="Peeters S.H."/>
            <person name="Heuer A."/>
            <person name="Rast P."/>
            <person name="Oberbeckmann S."/>
            <person name="Bunk B."/>
            <person name="Jeske O."/>
            <person name="Meyerdierks A."/>
            <person name="Storesund J.E."/>
            <person name="Kallscheuer N."/>
            <person name="Luecker S."/>
            <person name="Lage O.M."/>
            <person name="Pohl T."/>
            <person name="Merkel B.J."/>
            <person name="Hornburger P."/>
            <person name="Mueller R.-W."/>
            <person name="Bruemmer F."/>
            <person name="Labrenz M."/>
            <person name="Spormann A.M."/>
            <person name="Op den Camp H."/>
            <person name="Overmann J."/>
            <person name="Amann R."/>
            <person name="Jetten M.S.M."/>
            <person name="Mascher T."/>
            <person name="Medema M.H."/>
            <person name="Devos D.P."/>
            <person name="Kaster A.-K."/>
            <person name="Ovreas L."/>
            <person name="Rohde M."/>
            <person name="Galperin M.Y."/>
            <person name="Jogler C."/>
        </authorList>
    </citation>
    <scope>NUCLEOTIDE SEQUENCE [LARGE SCALE GENOMIC DNA]</scope>
    <source>
        <strain evidence="2 3">KS4</strain>
    </source>
</reference>
<evidence type="ECO:0000313" key="3">
    <source>
        <dbReference type="Proteomes" id="UP000317369"/>
    </source>
</evidence>
<proteinExistence type="predicted"/>
<dbReference type="PANTHER" id="PTHR30093">
    <property type="entry name" value="GENERAL SECRETION PATHWAY PROTEIN G"/>
    <property type="match status" value="1"/>
</dbReference>
<dbReference type="KEGG" id="pcor:KS4_36850"/>
<name>A0A517YZF3_9BACT</name>
<evidence type="ECO:0000313" key="2">
    <source>
        <dbReference type="EMBL" id="QDU35602.1"/>
    </source>
</evidence>
<keyword evidence="1" id="KW-0472">Membrane</keyword>
<dbReference type="AlphaFoldDB" id="A0A517YZF3"/>
<sequence>MKKICIRTSMEAFTLIELLVVISIIALLIGILLPALGAARRTAQSVKCLSNIRQIGLASYTYTIDHKSFYVPAAASPWSIPRDSPLNPSNPLQHPTRWWPGILAARNYLASPDFHDCPSFDTTNDYYKEITDMSKDAEHDDRWQTTEYGYNYMNLGSTQRALGEDPSKINDNGTGYDLMSARDSDFKNPTETIAFTDAYSPDARLAGEEEGRCIVRDSWNPTPTSNPHQEADARHGNATVNVAWGDGHGSAEATEFEADPATNIPESYLTSAYTENGLTDKWVNDLWKGNPYYIGSSKWDIE</sequence>
<evidence type="ECO:0000256" key="1">
    <source>
        <dbReference type="SAM" id="Phobius"/>
    </source>
</evidence>
<accession>A0A517YZF3</accession>
<keyword evidence="3" id="KW-1185">Reference proteome</keyword>
<dbReference type="PANTHER" id="PTHR30093:SF2">
    <property type="entry name" value="TYPE II SECRETION SYSTEM PROTEIN H"/>
    <property type="match status" value="1"/>
</dbReference>
<protein>
    <submittedName>
        <fullName evidence="2">Uncharacterized protein</fullName>
    </submittedName>
</protein>
<dbReference type="InterPro" id="IPR012902">
    <property type="entry name" value="N_methyl_site"/>
</dbReference>
<dbReference type="InterPro" id="IPR045584">
    <property type="entry name" value="Pilin-like"/>
</dbReference>
<organism evidence="2 3">
    <name type="scientific">Poriferisphaera corsica</name>
    <dbReference type="NCBI Taxonomy" id="2528020"/>
    <lineage>
        <taxon>Bacteria</taxon>
        <taxon>Pseudomonadati</taxon>
        <taxon>Planctomycetota</taxon>
        <taxon>Phycisphaerae</taxon>
        <taxon>Phycisphaerales</taxon>
        <taxon>Phycisphaeraceae</taxon>
        <taxon>Poriferisphaera</taxon>
    </lineage>
</organism>
<dbReference type="SUPFAM" id="SSF54523">
    <property type="entry name" value="Pili subunits"/>
    <property type="match status" value="1"/>
</dbReference>
<keyword evidence="1" id="KW-0812">Transmembrane</keyword>
<feature type="transmembrane region" description="Helical" evidence="1">
    <location>
        <begin position="12"/>
        <end position="36"/>
    </location>
</feature>
<dbReference type="EMBL" id="CP036425">
    <property type="protein sequence ID" value="QDU35602.1"/>
    <property type="molecule type" value="Genomic_DNA"/>
</dbReference>
<dbReference type="NCBIfam" id="TIGR02532">
    <property type="entry name" value="IV_pilin_GFxxxE"/>
    <property type="match status" value="1"/>
</dbReference>